<dbReference type="InterPro" id="IPR011335">
    <property type="entry name" value="Restrct_endonuc-II-like"/>
</dbReference>
<dbReference type="Proteomes" id="UP001501461">
    <property type="component" value="Unassembled WGS sequence"/>
</dbReference>
<dbReference type="Pfam" id="PF02021">
    <property type="entry name" value="UPF0102"/>
    <property type="match status" value="1"/>
</dbReference>
<name>A0ABN2UNX3_9MICC</name>
<dbReference type="EMBL" id="BAAAMN010000043">
    <property type="protein sequence ID" value="GAA2040165.1"/>
    <property type="molecule type" value="Genomic_DNA"/>
</dbReference>
<evidence type="ECO:0000313" key="3">
    <source>
        <dbReference type="EMBL" id="GAA2040165.1"/>
    </source>
</evidence>
<dbReference type="Gene3D" id="3.40.1350.10">
    <property type="match status" value="1"/>
</dbReference>
<dbReference type="InterPro" id="IPR011856">
    <property type="entry name" value="tRNA_endonuc-like_dom_sf"/>
</dbReference>
<evidence type="ECO:0000313" key="4">
    <source>
        <dbReference type="Proteomes" id="UP001501461"/>
    </source>
</evidence>
<sequence>MSTNSSQDGPHALGKHGEDIAVEALAGAGYQILARNWQAAAGEVDVIAYHRHHLVAIEIKTRMGTRYGTPLGSLTAYQLLRIQKGLLHYKQTVYPRFAHTPIRVDLVGVLIDDDGDVTAELLQDVT</sequence>
<dbReference type="PANTHER" id="PTHR34039">
    <property type="entry name" value="UPF0102 PROTEIN YRAN"/>
    <property type="match status" value="1"/>
</dbReference>
<evidence type="ECO:0000256" key="2">
    <source>
        <dbReference type="HAMAP-Rule" id="MF_00048"/>
    </source>
</evidence>
<gene>
    <name evidence="3" type="ORF">GCM10009720_20830</name>
</gene>
<keyword evidence="4" id="KW-1185">Reference proteome</keyword>
<proteinExistence type="inferred from homology"/>
<comment type="caution">
    <text evidence="3">The sequence shown here is derived from an EMBL/GenBank/DDBJ whole genome shotgun (WGS) entry which is preliminary data.</text>
</comment>
<dbReference type="PANTHER" id="PTHR34039:SF1">
    <property type="entry name" value="UPF0102 PROTEIN YRAN"/>
    <property type="match status" value="1"/>
</dbReference>
<reference evidence="3 4" key="1">
    <citation type="journal article" date="2019" name="Int. J. Syst. Evol. Microbiol.">
        <title>The Global Catalogue of Microorganisms (GCM) 10K type strain sequencing project: providing services to taxonomists for standard genome sequencing and annotation.</title>
        <authorList>
            <consortium name="The Broad Institute Genomics Platform"/>
            <consortium name="The Broad Institute Genome Sequencing Center for Infectious Disease"/>
            <person name="Wu L."/>
            <person name="Ma J."/>
        </authorList>
    </citation>
    <scope>NUCLEOTIDE SEQUENCE [LARGE SCALE GENOMIC DNA]</scope>
    <source>
        <strain evidence="3 4">JCM 13595</strain>
    </source>
</reference>
<dbReference type="InterPro" id="IPR003509">
    <property type="entry name" value="UPF0102_YraN-like"/>
</dbReference>
<dbReference type="RefSeq" id="WP_343958335.1">
    <property type="nucleotide sequence ID" value="NZ_BAAAMN010000043.1"/>
</dbReference>
<comment type="similarity">
    <text evidence="1 2">Belongs to the UPF0102 family.</text>
</comment>
<dbReference type="SUPFAM" id="SSF52980">
    <property type="entry name" value="Restriction endonuclease-like"/>
    <property type="match status" value="1"/>
</dbReference>
<dbReference type="HAMAP" id="MF_00048">
    <property type="entry name" value="UPF0102"/>
    <property type="match status" value="1"/>
</dbReference>
<protein>
    <recommendedName>
        <fullName evidence="2">UPF0102 protein GCM10009720_20830</fullName>
    </recommendedName>
</protein>
<organism evidence="3 4">
    <name type="scientific">Yaniella flava</name>
    <dbReference type="NCBI Taxonomy" id="287930"/>
    <lineage>
        <taxon>Bacteria</taxon>
        <taxon>Bacillati</taxon>
        <taxon>Actinomycetota</taxon>
        <taxon>Actinomycetes</taxon>
        <taxon>Micrococcales</taxon>
        <taxon>Micrococcaceae</taxon>
        <taxon>Yaniella</taxon>
    </lineage>
</organism>
<accession>A0ABN2UNX3</accession>
<evidence type="ECO:0000256" key="1">
    <source>
        <dbReference type="ARBA" id="ARBA00006738"/>
    </source>
</evidence>